<organism evidence="2 3">
    <name type="scientific">Paramecium tetraurelia</name>
    <dbReference type="NCBI Taxonomy" id="5888"/>
    <lineage>
        <taxon>Eukaryota</taxon>
        <taxon>Sar</taxon>
        <taxon>Alveolata</taxon>
        <taxon>Ciliophora</taxon>
        <taxon>Intramacronucleata</taxon>
        <taxon>Oligohymenophorea</taxon>
        <taxon>Peniculida</taxon>
        <taxon>Parameciidae</taxon>
        <taxon>Paramecium</taxon>
    </lineage>
</organism>
<keyword evidence="1" id="KW-1133">Transmembrane helix</keyword>
<accession>A0BS48</accession>
<dbReference type="KEGG" id="ptm:GSPATT00031596001"/>
<dbReference type="Proteomes" id="UP000000600">
    <property type="component" value="Unassembled WGS sequence"/>
</dbReference>
<keyword evidence="1" id="KW-0472">Membrane</keyword>
<dbReference type="InParanoid" id="A0BS48"/>
<name>A0BS48_PARTE</name>
<sequence length="107" mass="13027">MSKNLATQLYVLASWYWVYYFRLLFFEMPLSMKPFNILGYIEFNGQDPRCGKIWIWGEGKKECNKGGQEQVMKCIWKCKVIKKNDDWIINKIKKQINQLSYEFYQQY</sequence>
<dbReference type="RefSeq" id="XP_001428763.1">
    <property type="nucleotide sequence ID" value="XM_001428726.1"/>
</dbReference>
<dbReference type="HOGENOM" id="CLU_2215049_0_0_1"/>
<reference evidence="2 3" key="1">
    <citation type="journal article" date="2006" name="Nature">
        <title>Global trends of whole-genome duplications revealed by the ciliate Paramecium tetraurelia.</title>
        <authorList>
            <consortium name="Genoscope"/>
            <person name="Aury J.-M."/>
            <person name="Jaillon O."/>
            <person name="Duret L."/>
            <person name="Noel B."/>
            <person name="Jubin C."/>
            <person name="Porcel B.M."/>
            <person name="Segurens B."/>
            <person name="Daubin V."/>
            <person name="Anthouard V."/>
            <person name="Aiach N."/>
            <person name="Arnaiz O."/>
            <person name="Billaut A."/>
            <person name="Beisson J."/>
            <person name="Blanc I."/>
            <person name="Bouhouche K."/>
            <person name="Camara F."/>
            <person name="Duharcourt S."/>
            <person name="Guigo R."/>
            <person name="Gogendeau D."/>
            <person name="Katinka M."/>
            <person name="Keller A.-M."/>
            <person name="Kissmehl R."/>
            <person name="Klotz C."/>
            <person name="Koll F."/>
            <person name="Le Moue A."/>
            <person name="Lepere C."/>
            <person name="Malinsky S."/>
            <person name="Nowacki M."/>
            <person name="Nowak J.K."/>
            <person name="Plattner H."/>
            <person name="Poulain J."/>
            <person name="Ruiz F."/>
            <person name="Serrano V."/>
            <person name="Zagulski M."/>
            <person name="Dessen P."/>
            <person name="Betermier M."/>
            <person name="Weissenbach J."/>
            <person name="Scarpelli C."/>
            <person name="Schachter V."/>
            <person name="Sperling L."/>
            <person name="Meyer E."/>
            <person name="Cohen J."/>
            <person name="Wincker P."/>
        </authorList>
    </citation>
    <scope>NUCLEOTIDE SEQUENCE [LARGE SCALE GENOMIC DNA]</scope>
    <source>
        <strain evidence="2 3">Stock d4-2</strain>
    </source>
</reference>
<evidence type="ECO:0000313" key="3">
    <source>
        <dbReference type="Proteomes" id="UP000000600"/>
    </source>
</evidence>
<keyword evidence="1" id="KW-0812">Transmembrane</keyword>
<dbReference type="EMBL" id="CT868013">
    <property type="protein sequence ID" value="CAK61365.1"/>
    <property type="molecule type" value="Genomic_DNA"/>
</dbReference>
<gene>
    <name evidence="2" type="ORF">GSPATT00031596001</name>
</gene>
<protein>
    <submittedName>
        <fullName evidence="2">Uncharacterized protein</fullName>
    </submittedName>
</protein>
<keyword evidence="3" id="KW-1185">Reference proteome</keyword>
<dbReference type="GeneID" id="5014547"/>
<evidence type="ECO:0000256" key="1">
    <source>
        <dbReference type="SAM" id="Phobius"/>
    </source>
</evidence>
<proteinExistence type="predicted"/>
<feature type="transmembrane region" description="Helical" evidence="1">
    <location>
        <begin position="6"/>
        <end position="25"/>
    </location>
</feature>
<dbReference type="AlphaFoldDB" id="A0BS48"/>
<evidence type="ECO:0000313" key="2">
    <source>
        <dbReference type="EMBL" id="CAK61365.1"/>
    </source>
</evidence>
<dbReference type="OrthoDB" id="10426216at2759"/>